<dbReference type="AlphaFoldDB" id="D2BYB6"/>
<evidence type="ECO:0000313" key="1">
    <source>
        <dbReference type="EMBL" id="ACZ76584.1"/>
    </source>
</evidence>
<gene>
    <name evidence="1" type="ordered locus">Dd586_1721</name>
</gene>
<dbReference type="EMBL" id="CP001836">
    <property type="protein sequence ID" value="ACZ76584.1"/>
    <property type="molecule type" value="Genomic_DNA"/>
</dbReference>
<dbReference type="OrthoDB" id="6638673at2"/>
<accession>D2BYB6</accession>
<organism evidence="1 2">
    <name type="scientific">Dickeya zeae (strain Ech586)</name>
    <name type="common">Dickeya dadantii (strain Ech586)</name>
    <dbReference type="NCBI Taxonomy" id="590409"/>
    <lineage>
        <taxon>Bacteria</taxon>
        <taxon>Pseudomonadati</taxon>
        <taxon>Pseudomonadota</taxon>
        <taxon>Gammaproteobacteria</taxon>
        <taxon>Enterobacterales</taxon>
        <taxon>Pectobacteriaceae</taxon>
        <taxon>Dickeya</taxon>
        <taxon>Dickeya parazeae</taxon>
    </lineage>
</organism>
<dbReference type="KEGG" id="ddc:Dd586_1721"/>
<keyword evidence="2" id="KW-1185">Reference proteome</keyword>
<proteinExistence type="predicted"/>
<dbReference type="HOGENOM" id="CLU_2342266_0_0_6"/>
<sequence length="97" mass="11314">MQIRYGFILIFTLCISGCNTLIKPNKLYSSQIYNRDYNEDKHKFQGFGTNYGAIFAVGYDKSVGFVRENGQEWHWIGKTGWITKENYNEKCNLLLNS</sequence>
<evidence type="ECO:0000313" key="2">
    <source>
        <dbReference type="Proteomes" id="UP000001446"/>
    </source>
</evidence>
<reference evidence="1" key="1">
    <citation type="submission" date="2009-12" db="EMBL/GenBank/DDBJ databases">
        <title>Complete sequence of Dickeya dadantii Ech586.</title>
        <authorList>
            <consortium name="US DOE Joint Genome Institute"/>
            <person name="Lucas S."/>
            <person name="Copeland A."/>
            <person name="Lapidus A."/>
            <person name="Glavina del Rio T."/>
            <person name="Tice H."/>
            <person name="Bruce D."/>
            <person name="Goodwin L."/>
            <person name="Pitluck S."/>
            <person name="Munk A.C."/>
            <person name="Brettin T."/>
            <person name="Detter J.C."/>
            <person name="Han C."/>
            <person name="Tapia R."/>
            <person name="Larimer F."/>
            <person name="Land M."/>
            <person name="Hauser L."/>
            <person name="Kyrpides N."/>
            <person name="Mikhailova N."/>
            <person name="Balakrishnan V."/>
            <person name="Glasner J."/>
            <person name="Perna N.T."/>
        </authorList>
    </citation>
    <scope>NUCLEOTIDE SEQUENCE [LARGE SCALE GENOMIC DNA]</scope>
    <source>
        <strain evidence="1">Ech586</strain>
    </source>
</reference>
<dbReference type="Proteomes" id="UP000001446">
    <property type="component" value="Chromosome"/>
</dbReference>
<name>D2BYB6_DICZ5</name>
<dbReference type="RefSeq" id="WP_012884410.1">
    <property type="nucleotide sequence ID" value="NC_013592.1"/>
</dbReference>
<protein>
    <submittedName>
        <fullName evidence="1">Uncharacterized protein</fullName>
    </submittedName>
</protein>